<dbReference type="EMBL" id="JAXIOK010000011">
    <property type="protein sequence ID" value="KAK4759856.1"/>
    <property type="molecule type" value="Genomic_DNA"/>
</dbReference>
<dbReference type="GO" id="GO:0009451">
    <property type="term" value="P:RNA modification"/>
    <property type="evidence" value="ECO:0007669"/>
    <property type="project" value="InterPro"/>
</dbReference>
<reference evidence="1 2" key="1">
    <citation type="journal article" date="2023" name="Hortic Res">
        <title>Pangenome of water caltrop reveals structural variations and asymmetric subgenome divergence after allopolyploidization.</title>
        <authorList>
            <person name="Zhang X."/>
            <person name="Chen Y."/>
            <person name="Wang L."/>
            <person name="Yuan Y."/>
            <person name="Fang M."/>
            <person name="Shi L."/>
            <person name="Lu R."/>
            <person name="Comes H.P."/>
            <person name="Ma Y."/>
            <person name="Chen Y."/>
            <person name="Huang G."/>
            <person name="Zhou Y."/>
            <person name="Zheng Z."/>
            <person name="Qiu Y."/>
        </authorList>
    </citation>
    <scope>NUCLEOTIDE SEQUENCE [LARGE SCALE GENOMIC DNA]</scope>
    <source>
        <tissue evidence="1">Roots</tissue>
    </source>
</reference>
<evidence type="ECO:0000313" key="1">
    <source>
        <dbReference type="EMBL" id="KAK4759856.1"/>
    </source>
</evidence>
<comment type="caution">
    <text evidence="1">The sequence shown here is derived from an EMBL/GenBank/DDBJ whole genome shotgun (WGS) entry which is preliminary data.</text>
</comment>
<sequence length="161" mass="17782">MYSAPPTILRSTLSDSLVLTLQSCRLTTRLLQSVHAQILINDLLCSAPLLDAFTSSCFRSHCSHYASLFLRSLPDPQPSLWNSSVCMSLQSEKFPSFFELYGGMLLNGVSPRKTTLSAVLRSCAAHSATRFGEAFHSYILKVGYDSDVILQTGVRNSERQS</sequence>
<name>A0AAN7Q513_9MYRT</name>
<dbReference type="GO" id="GO:0003723">
    <property type="term" value="F:RNA binding"/>
    <property type="evidence" value="ECO:0007669"/>
    <property type="project" value="InterPro"/>
</dbReference>
<proteinExistence type="predicted"/>
<evidence type="ECO:0000313" key="2">
    <source>
        <dbReference type="Proteomes" id="UP001345219"/>
    </source>
</evidence>
<dbReference type="InterPro" id="IPR046960">
    <property type="entry name" value="PPR_At4g14850-like_plant"/>
</dbReference>
<organism evidence="1 2">
    <name type="scientific">Trapa incisa</name>
    <dbReference type="NCBI Taxonomy" id="236973"/>
    <lineage>
        <taxon>Eukaryota</taxon>
        <taxon>Viridiplantae</taxon>
        <taxon>Streptophyta</taxon>
        <taxon>Embryophyta</taxon>
        <taxon>Tracheophyta</taxon>
        <taxon>Spermatophyta</taxon>
        <taxon>Magnoliopsida</taxon>
        <taxon>eudicotyledons</taxon>
        <taxon>Gunneridae</taxon>
        <taxon>Pentapetalae</taxon>
        <taxon>rosids</taxon>
        <taxon>malvids</taxon>
        <taxon>Myrtales</taxon>
        <taxon>Lythraceae</taxon>
        <taxon>Trapa</taxon>
    </lineage>
</organism>
<protein>
    <recommendedName>
        <fullName evidence="3">Pentatricopeptide repeat-containing protein</fullName>
    </recommendedName>
</protein>
<dbReference type="Proteomes" id="UP001345219">
    <property type="component" value="Chromosome 17"/>
</dbReference>
<gene>
    <name evidence="1" type="ORF">SAY87_022987</name>
</gene>
<dbReference type="AlphaFoldDB" id="A0AAN7Q513"/>
<dbReference type="PANTHER" id="PTHR47926">
    <property type="entry name" value="PENTATRICOPEPTIDE REPEAT-CONTAINING PROTEIN"/>
    <property type="match status" value="1"/>
</dbReference>
<accession>A0AAN7Q513</accession>
<evidence type="ECO:0008006" key="3">
    <source>
        <dbReference type="Google" id="ProtNLM"/>
    </source>
</evidence>
<keyword evidence="2" id="KW-1185">Reference proteome</keyword>